<proteinExistence type="inferred from homology"/>
<dbReference type="SUPFAM" id="SSF56655">
    <property type="entry name" value="Carbohydrate phosphatase"/>
    <property type="match status" value="1"/>
</dbReference>
<dbReference type="PRINTS" id="PR00377">
    <property type="entry name" value="IMPHPHTASES"/>
</dbReference>
<dbReference type="RefSeq" id="XP_002290035.1">
    <property type="nucleotide sequence ID" value="XM_002289999.1"/>
</dbReference>
<feature type="binding site" evidence="7">
    <location>
        <position position="95"/>
    </location>
    <ligand>
        <name>Mg(2+)</name>
        <dbReference type="ChEBI" id="CHEBI:18420"/>
        <label>1</label>
        <note>catalytic</note>
    </ligand>
</feature>
<evidence type="ECO:0000256" key="4">
    <source>
        <dbReference type="ARBA" id="ARBA00022723"/>
    </source>
</evidence>
<evidence type="ECO:0000256" key="1">
    <source>
        <dbReference type="ARBA" id="ARBA00001033"/>
    </source>
</evidence>
<dbReference type="PROSITE" id="PS00630">
    <property type="entry name" value="IMP_2"/>
    <property type="match status" value="1"/>
</dbReference>
<dbReference type="Proteomes" id="UP000001449">
    <property type="component" value="Chromosome 5"/>
</dbReference>
<accession>B8C1K8</accession>
<feature type="binding site" evidence="7">
    <location>
        <position position="96"/>
    </location>
    <ligand>
        <name>Mg(2+)</name>
        <dbReference type="ChEBI" id="CHEBI:18420"/>
        <label>1</label>
        <note>catalytic</note>
    </ligand>
</feature>
<dbReference type="InterPro" id="IPR020550">
    <property type="entry name" value="Inositol_monophosphatase_CS"/>
</dbReference>
<dbReference type="InterPro" id="IPR022337">
    <property type="entry name" value="Inositol_monophosphatase_SuhB"/>
</dbReference>
<dbReference type="AlphaFoldDB" id="B8C1K8"/>
<comment type="similarity">
    <text evidence="3 8">Belongs to the inositol monophosphatase superfamily.</text>
</comment>
<dbReference type="GO" id="GO:0046854">
    <property type="term" value="P:phosphatidylinositol phosphate biosynthetic process"/>
    <property type="evidence" value="ECO:0007669"/>
    <property type="project" value="InterPro"/>
</dbReference>
<dbReference type="FunFam" id="3.30.540.10:FF:000069">
    <property type="entry name" value="Predicted protein"/>
    <property type="match status" value="1"/>
</dbReference>
<gene>
    <name evidence="9" type="ORF">THAPSDRAFT_34390</name>
</gene>
<reference evidence="9 10" key="1">
    <citation type="journal article" date="2004" name="Science">
        <title>The genome of the diatom Thalassiosira pseudonana: ecology, evolution, and metabolism.</title>
        <authorList>
            <person name="Armbrust E.V."/>
            <person name="Berges J.A."/>
            <person name="Bowler C."/>
            <person name="Green B.R."/>
            <person name="Martinez D."/>
            <person name="Putnam N.H."/>
            <person name="Zhou S."/>
            <person name="Allen A.E."/>
            <person name="Apt K.E."/>
            <person name="Bechner M."/>
            <person name="Brzezinski M.A."/>
            <person name="Chaal B.K."/>
            <person name="Chiovitti A."/>
            <person name="Davis A.K."/>
            <person name="Demarest M.S."/>
            <person name="Detter J.C."/>
            <person name="Glavina T."/>
            <person name="Goodstein D."/>
            <person name="Hadi M.Z."/>
            <person name="Hellsten U."/>
            <person name="Hildebrand M."/>
            <person name="Jenkins B.D."/>
            <person name="Jurka J."/>
            <person name="Kapitonov V.V."/>
            <person name="Kroger N."/>
            <person name="Lau W.W."/>
            <person name="Lane T.W."/>
            <person name="Larimer F.W."/>
            <person name="Lippmeier J.C."/>
            <person name="Lucas S."/>
            <person name="Medina M."/>
            <person name="Montsant A."/>
            <person name="Obornik M."/>
            <person name="Parker M.S."/>
            <person name="Palenik B."/>
            <person name="Pazour G.J."/>
            <person name="Richardson P.M."/>
            <person name="Rynearson T.A."/>
            <person name="Saito M.A."/>
            <person name="Schwartz D.C."/>
            <person name="Thamatrakoln K."/>
            <person name="Valentin K."/>
            <person name="Vardi A."/>
            <person name="Wilkerson F.P."/>
            <person name="Rokhsar D.S."/>
        </authorList>
    </citation>
    <scope>NUCLEOTIDE SEQUENCE [LARGE SCALE GENOMIC DNA]</scope>
    <source>
        <strain evidence="9 10">CCMP1335</strain>
    </source>
</reference>
<evidence type="ECO:0000256" key="7">
    <source>
        <dbReference type="PIRSR" id="PIRSR600760-2"/>
    </source>
</evidence>
<keyword evidence="10" id="KW-1185">Reference proteome</keyword>
<dbReference type="STRING" id="35128.B8C1K8"/>
<dbReference type="PANTHER" id="PTHR20854">
    <property type="entry name" value="INOSITOL MONOPHOSPHATASE"/>
    <property type="match status" value="1"/>
</dbReference>
<dbReference type="eggNOG" id="KOG2951">
    <property type="taxonomic scope" value="Eukaryota"/>
</dbReference>
<dbReference type="UniPathway" id="UPA00823">
    <property type="reaction ID" value="UER00788"/>
</dbReference>
<dbReference type="PROSITE" id="PS00629">
    <property type="entry name" value="IMP_1"/>
    <property type="match status" value="1"/>
</dbReference>
<dbReference type="EMBL" id="CM000642">
    <property type="protein sequence ID" value="EED91787.1"/>
    <property type="molecule type" value="Genomic_DNA"/>
</dbReference>
<dbReference type="GO" id="GO:0006020">
    <property type="term" value="P:inositol metabolic process"/>
    <property type="evidence" value="ECO:0000318"/>
    <property type="project" value="GO_Central"/>
</dbReference>
<dbReference type="GO" id="GO:0006021">
    <property type="term" value="P:inositol biosynthetic process"/>
    <property type="evidence" value="ECO:0007669"/>
    <property type="project" value="UniProtKB-UniPathway"/>
</dbReference>
<feature type="binding site" evidence="7">
    <location>
        <position position="63"/>
    </location>
    <ligand>
        <name>Mg(2+)</name>
        <dbReference type="ChEBI" id="CHEBI:18420"/>
        <label>1</label>
        <note>catalytic</note>
    </ligand>
</feature>
<evidence type="ECO:0000256" key="6">
    <source>
        <dbReference type="ARBA" id="ARBA00022842"/>
    </source>
</evidence>
<name>B8C1K8_THAPS</name>
<feature type="non-terminal residue" evidence="9">
    <location>
        <position position="1"/>
    </location>
</feature>
<dbReference type="InterPro" id="IPR033942">
    <property type="entry name" value="IMPase"/>
</dbReference>
<comment type="catalytic activity">
    <reaction evidence="1 8">
        <text>a myo-inositol phosphate + H2O = myo-inositol + phosphate</text>
        <dbReference type="Rhea" id="RHEA:24056"/>
        <dbReference type="ChEBI" id="CHEBI:15377"/>
        <dbReference type="ChEBI" id="CHEBI:17268"/>
        <dbReference type="ChEBI" id="CHEBI:43474"/>
        <dbReference type="ChEBI" id="CHEBI:84139"/>
        <dbReference type="EC" id="3.1.3.25"/>
    </reaction>
</comment>
<dbReference type="InterPro" id="IPR000760">
    <property type="entry name" value="Inositol_monophosphatase-like"/>
</dbReference>
<dbReference type="GO" id="GO:0046872">
    <property type="term" value="F:metal ion binding"/>
    <property type="evidence" value="ECO:0007669"/>
    <property type="project" value="UniProtKB-KW"/>
</dbReference>
<evidence type="ECO:0000256" key="3">
    <source>
        <dbReference type="ARBA" id="ARBA00009759"/>
    </source>
</evidence>
<dbReference type="EC" id="3.1.3.25" evidence="8"/>
<feature type="binding site" evidence="7">
    <location>
        <position position="220"/>
    </location>
    <ligand>
        <name>Mg(2+)</name>
        <dbReference type="ChEBI" id="CHEBI:18420"/>
        <label>2</label>
    </ligand>
</feature>
<evidence type="ECO:0000313" key="10">
    <source>
        <dbReference type="Proteomes" id="UP000001449"/>
    </source>
</evidence>
<dbReference type="GeneID" id="7448437"/>
<evidence type="ECO:0000256" key="5">
    <source>
        <dbReference type="ARBA" id="ARBA00022801"/>
    </source>
</evidence>
<evidence type="ECO:0000313" key="9">
    <source>
        <dbReference type="EMBL" id="EED91787.1"/>
    </source>
</evidence>
<dbReference type="CDD" id="cd01639">
    <property type="entry name" value="IMPase"/>
    <property type="match status" value="1"/>
</dbReference>
<dbReference type="GO" id="GO:0008934">
    <property type="term" value="F:inositol monophosphate 1-phosphatase activity"/>
    <property type="evidence" value="ECO:0000318"/>
    <property type="project" value="GO_Central"/>
</dbReference>
<dbReference type="InterPro" id="IPR020583">
    <property type="entry name" value="Inositol_monoP_metal-BS"/>
</dbReference>
<dbReference type="PaxDb" id="35128-Thaps34390"/>
<dbReference type="HOGENOM" id="CLU_044118_0_1_1"/>
<reference evidence="9 10" key="2">
    <citation type="journal article" date="2008" name="Nature">
        <title>The Phaeodactylum genome reveals the evolutionary history of diatom genomes.</title>
        <authorList>
            <person name="Bowler C."/>
            <person name="Allen A.E."/>
            <person name="Badger J.H."/>
            <person name="Grimwood J."/>
            <person name="Jabbari K."/>
            <person name="Kuo A."/>
            <person name="Maheswari U."/>
            <person name="Martens C."/>
            <person name="Maumus F."/>
            <person name="Otillar R.P."/>
            <person name="Rayko E."/>
            <person name="Salamov A."/>
            <person name="Vandepoele K."/>
            <person name="Beszteri B."/>
            <person name="Gruber A."/>
            <person name="Heijde M."/>
            <person name="Katinka M."/>
            <person name="Mock T."/>
            <person name="Valentin K."/>
            <person name="Verret F."/>
            <person name="Berges J.A."/>
            <person name="Brownlee C."/>
            <person name="Cadoret J.P."/>
            <person name="Chiovitti A."/>
            <person name="Choi C.J."/>
            <person name="Coesel S."/>
            <person name="De Martino A."/>
            <person name="Detter J.C."/>
            <person name="Durkin C."/>
            <person name="Falciatore A."/>
            <person name="Fournet J."/>
            <person name="Haruta M."/>
            <person name="Huysman M.J."/>
            <person name="Jenkins B.D."/>
            <person name="Jiroutova K."/>
            <person name="Jorgensen R.E."/>
            <person name="Joubert Y."/>
            <person name="Kaplan A."/>
            <person name="Kroger N."/>
            <person name="Kroth P.G."/>
            <person name="La Roche J."/>
            <person name="Lindquist E."/>
            <person name="Lommer M."/>
            <person name="Martin-Jezequel V."/>
            <person name="Lopez P.J."/>
            <person name="Lucas S."/>
            <person name="Mangogna M."/>
            <person name="McGinnis K."/>
            <person name="Medlin L.K."/>
            <person name="Montsant A."/>
            <person name="Oudot-Le Secq M.P."/>
            <person name="Napoli C."/>
            <person name="Obornik M."/>
            <person name="Parker M.S."/>
            <person name="Petit J.L."/>
            <person name="Porcel B.M."/>
            <person name="Poulsen N."/>
            <person name="Robison M."/>
            <person name="Rychlewski L."/>
            <person name="Rynearson T.A."/>
            <person name="Schmutz J."/>
            <person name="Shapiro H."/>
            <person name="Siaut M."/>
            <person name="Stanley M."/>
            <person name="Sussman M.R."/>
            <person name="Taylor A.R."/>
            <person name="Vardi A."/>
            <person name="von Dassow P."/>
            <person name="Vyverman W."/>
            <person name="Willis A."/>
            <person name="Wyrwicz L.S."/>
            <person name="Rokhsar D.S."/>
            <person name="Weissenbach J."/>
            <person name="Armbrust E.V."/>
            <person name="Green B.R."/>
            <person name="Van de Peer Y."/>
            <person name="Grigoriev I.V."/>
        </authorList>
    </citation>
    <scope>NUCLEOTIDE SEQUENCE [LARGE SCALE GENOMIC DNA]</scope>
    <source>
        <strain evidence="9 10">CCMP1335</strain>
    </source>
</reference>
<keyword evidence="5 8" id="KW-0378">Hydrolase</keyword>
<dbReference type="InParanoid" id="B8C1K8"/>
<comment type="cofactor">
    <cofactor evidence="2 7 8">
        <name>Mg(2+)</name>
        <dbReference type="ChEBI" id="CHEBI:18420"/>
    </cofactor>
</comment>
<evidence type="ECO:0000256" key="8">
    <source>
        <dbReference type="RuleBase" id="RU364068"/>
    </source>
</evidence>
<organism evidence="9 10">
    <name type="scientific">Thalassiosira pseudonana</name>
    <name type="common">Marine diatom</name>
    <name type="synonym">Cyclotella nana</name>
    <dbReference type="NCBI Taxonomy" id="35128"/>
    <lineage>
        <taxon>Eukaryota</taxon>
        <taxon>Sar</taxon>
        <taxon>Stramenopiles</taxon>
        <taxon>Ochrophyta</taxon>
        <taxon>Bacillariophyta</taxon>
        <taxon>Coscinodiscophyceae</taxon>
        <taxon>Thalassiosirophycidae</taxon>
        <taxon>Thalassiosirales</taxon>
        <taxon>Thalassiosiraceae</taxon>
        <taxon>Thalassiosira</taxon>
    </lineage>
</organism>
<keyword evidence="6 7" id="KW-0460">Magnesium</keyword>
<protein>
    <recommendedName>
        <fullName evidence="8">Inositol-1-monophosphatase</fullName>
        <ecNumber evidence="8">3.1.3.25</ecNumber>
    </recommendedName>
</protein>
<dbReference type="Pfam" id="PF00459">
    <property type="entry name" value="Inositol_P"/>
    <property type="match status" value="1"/>
</dbReference>
<dbReference type="OMA" id="QTIHYGR"/>
<dbReference type="Gene3D" id="3.30.540.10">
    <property type="entry name" value="Fructose-1,6-Bisphosphatase, subunit A, domain 1"/>
    <property type="match status" value="1"/>
</dbReference>
<dbReference type="PANTHER" id="PTHR20854:SF4">
    <property type="entry name" value="INOSITOL-1-MONOPHOSPHATASE-RELATED"/>
    <property type="match status" value="1"/>
</dbReference>
<dbReference type="KEGG" id="tps:THAPSDRAFT_34390"/>
<dbReference type="GO" id="GO:0007165">
    <property type="term" value="P:signal transduction"/>
    <property type="evidence" value="ECO:0000318"/>
    <property type="project" value="GO_Central"/>
</dbReference>
<keyword evidence="4 7" id="KW-0479">Metal-binding</keyword>
<comment type="pathway">
    <text evidence="8">Polyol metabolism; myo-inositol biosynthesis; myo-inositol from D-glucose 6-phosphate: step 2/2.</text>
</comment>
<feature type="binding site" evidence="7">
    <location>
        <position position="93"/>
    </location>
    <ligand>
        <name>Mg(2+)</name>
        <dbReference type="ChEBI" id="CHEBI:18420"/>
        <label>2</label>
    </ligand>
</feature>
<dbReference type="PRINTS" id="PR01959">
    <property type="entry name" value="SBIMPHPHTASE"/>
</dbReference>
<dbReference type="Gene3D" id="3.40.190.80">
    <property type="match status" value="1"/>
</dbReference>
<sequence length="272" mass="29131">LLSTAIAASQKAGEIILGNAGGAEVLKSKANSRDLLTLIDPLCEKTIRETVLATFPNHDFLGEEDTPPGKEASALAIDAKLSNNPSNYLWIVDPIDGTSNFVHGMPLCMPSIAVAYKGEVVVGVIHDPHRQETFTAVRGRGAYMNNERITVGQQRSIGDAIVAMGSPPAEESMKVSLAALPILMPKVRTIRMIGSAALMLAWVANGRLTAYWEYDLSSWDVAAGSILIEEAGGKITDLEDGRWGLRTRKICGSNGGRVHEEILEALREAGVV</sequence>
<evidence type="ECO:0000256" key="2">
    <source>
        <dbReference type="ARBA" id="ARBA00001946"/>
    </source>
</evidence>